<comment type="caution">
    <text evidence="2">The sequence shown here is derived from an EMBL/GenBank/DDBJ whole genome shotgun (WGS) entry which is preliminary data.</text>
</comment>
<name>A0A1A0W9T1_MYCPR</name>
<evidence type="ECO:0000313" key="3">
    <source>
        <dbReference type="Proteomes" id="UP000094008"/>
    </source>
</evidence>
<organism evidence="2 3">
    <name type="scientific">Mycolicibacterium peregrinum</name>
    <name type="common">Mycobacterium peregrinum</name>
    <dbReference type="NCBI Taxonomy" id="43304"/>
    <lineage>
        <taxon>Bacteria</taxon>
        <taxon>Bacillati</taxon>
        <taxon>Actinomycetota</taxon>
        <taxon>Actinomycetes</taxon>
        <taxon>Mycobacteriales</taxon>
        <taxon>Mycobacteriaceae</taxon>
        <taxon>Mycolicibacterium</taxon>
    </lineage>
</organism>
<sequence length="181" mass="18465">MMRMRIPLALIGVAVAAGVGCPGIAAADPPPPPPPPPLDLNALTPVKPSDFAMHNGEYYAFAVPGDIACAIGRGSGKYGCSGPLPAAPDGANAVTGAQQGPPTFMNDNRPLFIFDGLPNRLLPGSRISFRNVTCGTDGTVTVCSNSFDGAGFVLSPGGSYVLDVNNPLLLNTGEGRNPYAN</sequence>
<accession>A0A1A0W9T1</accession>
<proteinExistence type="predicted"/>
<dbReference type="Proteomes" id="UP000094008">
    <property type="component" value="Unassembled WGS sequence"/>
</dbReference>
<reference evidence="3" key="1">
    <citation type="submission" date="2016-06" db="EMBL/GenBank/DDBJ databases">
        <authorList>
            <person name="Sutton G."/>
            <person name="Brinkac L."/>
            <person name="Sanka R."/>
            <person name="Adams M."/>
            <person name="Lau E."/>
            <person name="Mehaffy C."/>
            <person name="Tameris M."/>
            <person name="Hatherill M."/>
            <person name="Hanekom W."/>
            <person name="Mahomed H."/>
            <person name="Mcshane H."/>
        </authorList>
    </citation>
    <scope>NUCLEOTIDE SEQUENCE [LARGE SCALE GENOMIC DNA]</scope>
    <source>
        <strain evidence="3">852002-10433_SCH5171157</strain>
    </source>
</reference>
<gene>
    <name evidence="2" type="ORF">A5779_20875</name>
</gene>
<feature type="chain" id="PRO_5008300544" evidence="1">
    <location>
        <begin position="28"/>
        <end position="181"/>
    </location>
</feature>
<dbReference type="PROSITE" id="PS51257">
    <property type="entry name" value="PROKAR_LIPOPROTEIN"/>
    <property type="match status" value="1"/>
</dbReference>
<evidence type="ECO:0000313" key="2">
    <source>
        <dbReference type="EMBL" id="OBB93356.1"/>
    </source>
</evidence>
<evidence type="ECO:0000256" key="1">
    <source>
        <dbReference type="SAM" id="SignalP"/>
    </source>
</evidence>
<feature type="signal peptide" evidence="1">
    <location>
        <begin position="1"/>
        <end position="27"/>
    </location>
</feature>
<keyword evidence="1" id="KW-0732">Signal</keyword>
<dbReference type="AlphaFoldDB" id="A0A1A0W9T1"/>
<protein>
    <submittedName>
        <fullName evidence="2">Uncharacterized protein</fullName>
    </submittedName>
</protein>
<dbReference type="EMBL" id="LZSY01000063">
    <property type="protein sequence ID" value="OBB93356.1"/>
    <property type="molecule type" value="Genomic_DNA"/>
</dbReference>